<dbReference type="GO" id="GO:0005886">
    <property type="term" value="C:plasma membrane"/>
    <property type="evidence" value="ECO:0007669"/>
    <property type="project" value="TreeGrafter"/>
</dbReference>
<organism evidence="3 4">
    <name type="scientific">Orchesella cincta</name>
    <name type="common">Springtail</name>
    <name type="synonym">Podura cincta</name>
    <dbReference type="NCBI Taxonomy" id="48709"/>
    <lineage>
        <taxon>Eukaryota</taxon>
        <taxon>Metazoa</taxon>
        <taxon>Ecdysozoa</taxon>
        <taxon>Arthropoda</taxon>
        <taxon>Hexapoda</taxon>
        <taxon>Collembola</taxon>
        <taxon>Entomobryomorpha</taxon>
        <taxon>Entomobryoidea</taxon>
        <taxon>Orchesellidae</taxon>
        <taxon>Orchesellinae</taxon>
        <taxon>Orchesella</taxon>
    </lineage>
</organism>
<dbReference type="GO" id="GO:0017156">
    <property type="term" value="P:calcium-ion regulated exocytosis"/>
    <property type="evidence" value="ECO:0007669"/>
    <property type="project" value="TreeGrafter"/>
</dbReference>
<evidence type="ECO:0000313" key="3">
    <source>
        <dbReference type="EMBL" id="ODN01738.1"/>
    </source>
</evidence>
<feature type="region of interest" description="Disordered" evidence="1">
    <location>
        <begin position="35"/>
        <end position="95"/>
    </location>
</feature>
<dbReference type="GO" id="GO:0005509">
    <property type="term" value="F:calcium ion binding"/>
    <property type="evidence" value="ECO:0007669"/>
    <property type="project" value="TreeGrafter"/>
</dbReference>
<dbReference type="AlphaFoldDB" id="A0A1D2N912"/>
<evidence type="ECO:0000259" key="2">
    <source>
        <dbReference type="PROSITE" id="PS50004"/>
    </source>
</evidence>
<reference evidence="3 4" key="1">
    <citation type="journal article" date="2016" name="Genome Biol. Evol.">
        <title>Gene Family Evolution Reflects Adaptation to Soil Environmental Stressors in the Genome of the Collembolan Orchesella cincta.</title>
        <authorList>
            <person name="Faddeeva-Vakhrusheva A."/>
            <person name="Derks M.F."/>
            <person name="Anvar S.Y."/>
            <person name="Agamennone V."/>
            <person name="Suring W."/>
            <person name="Smit S."/>
            <person name="van Straalen N.M."/>
            <person name="Roelofs D."/>
        </authorList>
    </citation>
    <scope>NUCLEOTIDE SEQUENCE [LARGE SCALE GENOMIC DNA]</scope>
    <source>
        <tissue evidence="3">Mixed pool</tissue>
    </source>
</reference>
<dbReference type="Pfam" id="PF00168">
    <property type="entry name" value="C2"/>
    <property type="match status" value="1"/>
</dbReference>
<dbReference type="PANTHER" id="PTHR10024:SF348">
    <property type="entry name" value="SYNAPTOTAGMIN-17"/>
    <property type="match status" value="1"/>
</dbReference>
<dbReference type="SUPFAM" id="SSF49562">
    <property type="entry name" value="C2 domain (Calcium/lipid-binding domain, CaLB)"/>
    <property type="match status" value="1"/>
</dbReference>
<protein>
    <submittedName>
        <fullName evidence="3">Synaptotagmin-17</fullName>
    </submittedName>
</protein>
<evidence type="ECO:0000256" key="1">
    <source>
        <dbReference type="SAM" id="MobiDB-lite"/>
    </source>
</evidence>
<dbReference type="GO" id="GO:0000149">
    <property type="term" value="F:SNARE binding"/>
    <property type="evidence" value="ECO:0007669"/>
    <property type="project" value="TreeGrafter"/>
</dbReference>
<evidence type="ECO:0000313" key="4">
    <source>
        <dbReference type="Proteomes" id="UP000094527"/>
    </source>
</evidence>
<feature type="domain" description="C2" evidence="2">
    <location>
        <begin position="100"/>
        <end position="211"/>
    </location>
</feature>
<dbReference type="InterPro" id="IPR000008">
    <property type="entry name" value="C2_dom"/>
</dbReference>
<dbReference type="OrthoDB" id="67700at2759"/>
<proteinExistence type="predicted"/>
<dbReference type="GO" id="GO:0070382">
    <property type="term" value="C:exocytic vesicle"/>
    <property type="evidence" value="ECO:0007669"/>
    <property type="project" value="TreeGrafter"/>
</dbReference>
<sequence length="211" mass="23406">MSARRASSQTMRKESTAPLLDFKSIDFWSALSLTSRASTSEPQPVQPKLLLSPGRRDTIGSQGSADQIRPDLYETVSGSNGAGVTSGGEEDDSSPQCTGALGALHFFLSYDVHSRVLTVRLIEAKDLAKPITRDSSKTDQAHSNPYVKICLLPNQKDSRQTALRKKTQNPRFDENVSFEIPFRELQRRTLQLLPDCRLHIKYGSLLNNSTK</sequence>
<dbReference type="SMART" id="SM00239">
    <property type="entry name" value="C2"/>
    <property type="match status" value="1"/>
</dbReference>
<name>A0A1D2N912_ORCCI</name>
<accession>A0A1D2N912</accession>
<dbReference type="PROSITE" id="PS50004">
    <property type="entry name" value="C2"/>
    <property type="match status" value="1"/>
</dbReference>
<comment type="caution">
    <text evidence="3">The sequence shown here is derived from an EMBL/GenBank/DDBJ whole genome shotgun (WGS) entry which is preliminary data.</text>
</comment>
<dbReference type="Proteomes" id="UP000094527">
    <property type="component" value="Unassembled WGS sequence"/>
</dbReference>
<keyword evidence="4" id="KW-1185">Reference proteome</keyword>
<dbReference type="GO" id="GO:0005544">
    <property type="term" value="F:calcium-dependent phospholipid binding"/>
    <property type="evidence" value="ECO:0007669"/>
    <property type="project" value="TreeGrafter"/>
</dbReference>
<dbReference type="PANTHER" id="PTHR10024">
    <property type="entry name" value="SYNAPTOTAGMIN"/>
    <property type="match status" value="1"/>
</dbReference>
<gene>
    <name evidence="3" type="ORF">Ocin01_04949</name>
</gene>
<dbReference type="STRING" id="48709.A0A1D2N912"/>
<dbReference type="EMBL" id="LJIJ01000141">
    <property type="protein sequence ID" value="ODN01738.1"/>
    <property type="molecule type" value="Genomic_DNA"/>
</dbReference>
<dbReference type="GO" id="GO:0030276">
    <property type="term" value="F:clathrin binding"/>
    <property type="evidence" value="ECO:0007669"/>
    <property type="project" value="TreeGrafter"/>
</dbReference>
<dbReference type="Gene3D" id="2.60.40.150">
    <property type="entry name" value="C2 domain"/>
    <property type="match status" value="1"/>
</dbReference>
<dbReference type="GO" id="GO:0001786">
    <property type="term" value="F:phosphatidylserine binding"/>
    <property type="evidence" value="ECO:0007669"/>
    <property type="project" value="TreeGrafter"/>
</dbReference>
<dbReference type="InterPro" id="IPR035892">
    <property type="entry name" value="C2_domain_sf"/>
</dbReference>